<evidence type="ECO:0000259" key="2">
    <source>
        <dbReference type="Pfam" id="PF14530"/>
    </source>
</evidence>
<organism evidence="3 4">
    <name type="scientific">Mumia flava</name>
    <dbReference type="NCBI Taxonomy" id="1348852"/>
    <lineage>
        <taxon>Bacteria</taxon>
        <taxon>Bacillati</taxon>
        <taxon>Actinomycetota</taxon>
        <taxon>Actinomycetes</taxon>
        <taxon>Propionibacteriales</taxon>
        <taxon>Nocardioidaceae</taxon>
        <taxon>Mumia</taxon>
    </lineage>
</organism>
<dbReference type="SUPFAM" id="SSF47240">
    <property type="entry name" value="Ferritin-like"/>
    <property type="match status" value="1"/>
</dbReference>
<dbReference type="EMBL" id="PGEZ01000001">
    <property type="protein sequence ID" value="PJJ56279.1"/>
    <property type="molecule type" value="Genomic_DNA"/>
</dbReference>
<reference evidence="3 4" key="1">
    <citation type="submission" date="2017-11" db="EMBL/GenBank/DDBJ databases">
        <title>Genomic Encyclopedia of Archaeal and Bacterial Type Strains, Phase II (KMG-II): From Individual Species to Whole Genera.</title>
        <authorList>
            <person name="Goeker M."/>
        </authorList>
    </citation>
    <scope>NUCLEOTIDE SEQUENCE [LARGE SCALE GENOMIC DNA]</scope>
    <source>
        <strain evidence="3 4">DSM 27763</strain>
    </source>
</reference>
<dbReference type="CDD" id="cd00657">
    <property type="entry name" value="Ferritin_like"/>
    <property type="match status" value="1"/>
</dbReference>
<dbReference type="AlphaFoldDB" id="A0A2M9BEA2"/>
<proteinExistence type="predicted"/>
<evidence type="ECO:0000313" key="3">
    <source>
        <dbReference type="EMBL" id="PJJ56279.1"/>
    </source>
</evidence>
<sequence length="149" mass="15261">MSTATPGTPTLGSEAVDALQTALAGEHAAVYAYGLLAGRLDAGTALQAQSAGAFASHRDRRDRLEQTLTADGQVPVPSEPAYDVGRTDRPRDVRRVARTIESRLAVTWGAVVAATDGPTRAAAVEALTESSAAILAWGGRPSALPGLGV</sequence>
<feature type="region of interest" description="Disordered" evidence="1">
    <location>
        <begin position="67"/>
        <end position="89"/>
    </location>
</feature>
<accession>A0A2M9BEA2</accession>
<name>A0A2M9BEA2_9ACTN</name>
<dbReference type="InterPro" id="IPR009078">
    <property type="entry name" value="Ferritin-like_SF"/>
</dbReference>
<feature type="domain" description="DUF4439" evidence="2">
    <location>
        <begin position="18"/>
        <end position="147"/>
    </location>
</feature>
<dbReference type="InterPro" id="IPR012347">
    <property type="entry name" value="Ferritin-like"/>
</dbReference>
<evidence type="ECO:0000313" key="4">
    <source>
        <dbReference type="Proteomes" id="UP000230842"/>
    </source>
</evidence>
<dbReference type="Proteomes" id="UP000230842">
    <property type="component" value="Unassembled WGS sequence"/>
</dbReference>
<dbReference type="InterPro" id="IPR029447">
    <property type="entry name" value="DUF4439"/>
</dbReference>
<dbReference type="OrthoDB" id="5195580at2"/>
<comment type="caution">
    <text evidence="3">The sequence shown here is derived from an EMBL/GenBank/DDBJ whole genome shotgun (WGS) entry which is preliminary data.</text>
</comment>
<dbReference type="Pfam" id="PF14530">
    <property type="entry name" value="DUF4439"/>
    <property type="match status" value="1"/>
</dbReference>
<keyword evidence="4" id="KW-1185">Reference proteome</keyword>
<dbReference type="Gene3D" id="1.20.1260.10">
    <property type="match status" value="1"/>
</dbReference>
<gene>
    <name evidence="3" type="ORF">CLV56_0484</name>
</gene>
<evidence type="ECO:0000256" key="1">
    <source>
        <dbReference type="SAM" id="MobiDB-lite"/>
    </source>
</evidence>
<dbReference type="RefSeq" id="WP_100414340.1">
    <property type="nucleotide sequence ID" value="NZ_PGEZ01000001.1"/>
</dbReference>
<protein>
    <submittedName>
        <fullName evidence="3">Uncharacterized protein DUF4439</fullName>
    </submittedName>
</protein>